<dbReference type="OrthoDB" id="538028at2759"/>
<evidence type="ECO:0000256" key="1">
    <source>
        <dbReference type="SAM" id="MobiDB-lite"/>
    </source>
</evidence>
<dbReference type="EMBL" id="JAEHOE010000030">
    <property type="protein sequence ID" value="KAG2494568.1"/>
    <property type="molecule type" value="Genomic_DNA"/>
</dbReference>
<comment type="caution">
    <text evidence="2">The sequence shown here is derived from an EMBL/GenBank/DDBJ whole genome shotgun (WGS) entry which is preliminary data.</text>
</comment>
<protein>
    <submittedName>
        <fullName evidence="2">Uncharacterized protein</fullName>
    </submittedName>
</protein>
<evidence type="ECO:0000313" key="2">
    <source>
        <dbReference type="EMBL" id="KAG2494568.1"/>
    </source>
</evidence>
<feature type="compositionally biased region" description="Low complexity" evidence="1">
    <location>
        <begin position="263"/>
        <end position="282"/>
    </location>
</feature>
<name>A0A835Y268_9CHLO</name>
<feature type="region of interest" description="Disordered" evidence="1">
    <location>
        <begin position="236"/>
        <end position="331"/>
    </location>
</feature>
<proteinExistence type="predicted"/>
<feature type="compositionally biased region" description="Low complexity" evidence="1">
    <location>
        <begin position="310"/>
        <end position="325"/>
    </location>
</feature>
<feature type="compositionally biased region" description="Low complexity" evidence="1">
    <location>
        <begin position="289"/>
        <end position="302"/>
    </location>
</feature>
<evidence type="ECO:0000313" key="3">
    <source>
        <dbReference type="Proteomes" id="UP000612055"/>
    </source>
</evidence>
<keyword evidence="3" id="KW-1185">Reference proteome</keyword>
<sequence>MGAGASNARPRPPPEPTVAELAALDSPYQKEGGERCFYCMPNEEDLKKRSTVIALEVGMLGFRLMRPRTEDCLFAYPWGQIHSWAHTDNRFSFRYFDDGKKAVVQYTLFLRDLAPLLEHIQTLIDAILAERKSQAIPVELFAELLREVQNGPRSSLTPVDLLQQRQYCDKYYFWAEQGRQLVDALPSSFDKIEVAVLLHGRLIDQNRFSYMLEGLESQADRDNVWHRITALKKFSTKLHQPPAGQRSSKSLSGAASSGGGAPPGASSPRTAAPSSAGGAASPKAPPPASASAGGAGSRPTSAKPTVRPVSASTGGSAAPSPRSPAAAPPPS</sequence>
<reference evidence="2" key="1">
    <citation type="journal article" date="2020" name="bioRxiv">
        <title>Comparative genomics of Chlamydomonas.</title>
        <authorList>
            <person name="Craig R.J."/>
            <person name="Hasan A.R."/>
            <person name="Ness R.W."/>
            <person name="Keightley P.D."/>
        </authorList>
    </citation>
    <scope>NUCLEOTIDE SEQUENCE</scope>
    <source>
        <strain evidence="2">CCAP 11/70</strain>
    </source>
</reference>
<dbReference type="Proteomes" id="UP000612055">
    <property type="component" value="Unassembled WGS sequence"/>
</dbReference>
<accession>A0A835Y268</accession>
<gene>
    <name evidence="2" type="ORF">HYH03_007334</name>
</gene>
<dbReference type="AlphaFoldDB" id="A0A835Y268"/>
<organism evidence="2 3">
    <name type="scientific">Edaphochlamys debaryana</name>
    <dbReference type="NCBI Taxonomy" id="47281"/>
    <lineage>
        <taxon>Eukaryota</taxon>
        <taxon>Viridiplantae</taxon>
        <taxon>Chlorophyta</taxon>
        <taxon>core chlorophytes</taxon>
        <taxon>Chlorophyceae</taxon>
        <taxon>CS clade</taxon>
        <taxon>Chlamydomonadales</taxon>
        <taxon>Chlamydomonadales incertae sedis</taxon>
        <taxon>Edaphochlamys</taxon>
    </lineage>
</organism>